<dbReference type="KEGG" id="sgn:SGRA_1026"/>
<evidence type="ECO:0000313" key="2">
    <source>
        <dbReference type="Proteomes" id="UP000007519"/>
    </source>
</evidence>
<sequence>MFLGPAAAPKRAGGRRYAAGLAARSALRRLRLLRSGLRPPAPQRWALSGPAGLRRKAVFVAALLIRFHDPAHPPLLGIP</sequence>
<dbReference type="AlphaFoldDB" id="H6L3B4"/>
<gene>
    <name evidence="1" type="ordered locus">SGRA_1026</name>
</gene>
<accession>H6L3B4</accession>
<name>H6L3B4_SAPGL</name>
<evidence type="ECO:0000313" key="1">
    <source>
        <dbReference type="EMBL" id="AFC23761.1"/>
    </source>
</evidence>
<proteinExistence type="predicted"/>
<dbReference type="EMBL" id="CP002831">
    <property type="protein sequence ID" value="AFC23761.1"/>
    <property type="molecule type" value="Genomic_DNA"/>
</dbReference>
<keyword evidence="2" id="KW-1185">Reference proteome</keyword>
<dbReference type="HOGENOM" id="CLU_2604032_0_0_10"/>
<dbReference type="Proteomes" id="UP000007519">
    <property type="component" value="Chromosome"/>
</dbReference>
<organism evidence="1 2">
    <name type="scientific">Saprospira grandis (strain Lewin)</name>
    <dbReference type="NCBI Taxonomy" id="984262"/>
    <lineage>
        <taxon>Bacteria</taxon>
        <taxon>Pseudomonadati</taxon>
        <taxon>Bacteroidota</taxon>
        <taxon>Saprospiria</taxon>
        <taxon>Saprospirales</taxon>
        <taxon>Saprospiraceae</taxon>
        <taxon>Saprospira</taxon>
    </lineage>
</organism>
<reference evidence="1 2" key="1">
    <citation type="journal article" date="2012" name="Stand. Genomic Sci.">
        <title>Complete genome sequencing and analysis of Saprospira grandis str. Lewin, a predatory marine bacterium.</title>
        <authorList>
            <person name="Saw J.H."/>
            <person name="Yuryev A."/>
            <person name="Kanbe M."/>
            <person name="Hou S."/>
            <person name="Young A.G."/>
            <person name="Aizawa S."/>
            <person name="Alam M."/>
        </authorList>
    </citation>
    <scope>NUCLEOTIDE SEQUENCE [LARGE SCALE GENOMIC DNA]</scope>
    <source>
        <strain evidence="1 2">Lewin</strain>
    </source>
</reference>
<protein>
    <submittedName>
        <fullName evidence="1">Uncharacterized protein</fullName>
    </submittedName>
</protein>